<dbReference type="RefSeq" id="WP_250930057.1">
    <property type="nucleotide sequence ID" value="NZ_JAMQBK010000046.1"/>
</dbReference>
<accession>A0ABT0U661</accession>
<evidence type="ECO:0000313" key="3">
    <source>
        <dbReference type="Proteomes" id="UP001202961"/>
    </source>
</evidence>
<organism evidence="2 3">
    <name type="scientific">Aporhodopirellula aestuarii</name>
    <dbReference type="NCBI Taxonomy" id="2950107"/>
    <lineage>
        <taxon>Bacteria</taxon>
        <taxon>Pseudomonadati</taxon>
        <taxon>Planctomycetota</taxon>
        <taxon>Planctomycetia</taxon>
        <taxon>Pirellulales</taxon>
        <taxon>Pirellulaceae</taxon>
        <taxon>Aporhodopirellula</taxon>
    </lineage>
</organism>
<name>A0ABT0U661_9BACT</name>
<feature type="region of interest" description="Disordered" evidence="1">
    <location>
        <begin position="394"/>
        <end position="417"/>
    </location>
</feature>
<dbReference type="EMBL" id="JAMQBK010000046">
    <property type="protein sequence ID" value="MCM2372427.1"/>
    <property type="molecule type" value="Genomic_DNA"/>
</dbReference>
<keyword evidence="3" id="KW-1185">Reference proteome</keyword>
<evidence type="ECO:0000256" key="1">
    <source>
        <dbReference type="SAM" id="MobiDB-lite"/>
    </source>
</evidence>
<feature type="compositionally biased region" description="Low complexity" evidence="1">
    <location>
        <begin position="1"/>
        <end position="25"/>
    </location>
</feature>
<protein>
    <submittedName>
        <fullName evidence="2">Cell surface protein</fullName>
    </submittedName>
</protein>
<gene>
    <name evidence="2" type="ORF">NB063_17600</name>
</gene>
<evidence type="ECO:0000313" key="2">
    <source>
        <dbReference type="EMBL" id="MCM2372427.1"/>
    </source>
</evidence>
<comment type="caution">
    <text evidence="2">The sequence shown here is derived from an EMBL/GenBank/DDBJ whole genome shotgun (WGS) entry which is preliminary data.</text>
</comment>
<feature type="region of interest" description="Disordered" evidence="1">
    <location>
        <begin position="1"/>
        <end position="32"/>
    </location>
</feature>
<dbReference type="Proteomes" id="UP001202961">
    <property type="component" value="Unassembled WGS sequence"/>
</dbReference>
<sequence length="417" mass="46898">MSQQAQANAPDDAPRSQSQTQPSQTGLDTRSTSMRDYLDRALETLKKFGGAKNEAPQELITLLEDVKYLDEAKVLAIAEVIKHMSSFNALVRENVESVEIGNRYMDIAQMFDSIRDDSKRLIAQLDDGKISGTEKVSNWWMKMRRGTPSDRFEQIVEVYGAVAKDTKAALKSEEQIMDAYIDFRFALKESEVLARELLDQHLPILEAAKNGLAEAQTALDNYAGTDEGGKSQLELRRDEARHRFEKEDKTYQLLKDIAENLEIGYDVGETLITKLKQTHDVKERVFRRAVTFFTTNEHVFTILGTVYTSQHGLHEVTQATEAMKDGVNRGLEDVASLGRELERAALKAGYGSTIDPESVQKLVDAISGFQIESLQMIADLRKESEESTKAIRKSVEEGKRKYQATLGRYARGESLTD</sequence>
<proteinExistence type="predicted"/>
<reference evidence="2 3" key="1">
    <citation type="journal article" date="2022" name="Syst. Appl. Microbiol.">
        <title>Rhodopirellula aestuarii sp. nov., a novel member of the genus Rhodopirellula isolated from brackish sediments collected in the Tagus River estuary, Portugal.</title>
        <authorList>
            <person name="Vitorino I.R."/>
            <person name="Klimek D."/>
            <person name="Calusinska M."/>
            <person name="Lobo-da-Cunha A."/>
            <person name="Vasconcelos V."/>
            <person name="Lage O.M."/>
        </authorList>
    </citation>
    <scope>NUCLEOTIDE SEQUENCE [LARGE SCALE GENOMIC DNA]</scope>
    <source>
        <strain evidence="2 3">ICT_H3.1</strain>
    </source>
</reference>